<sequence length="132" mass="14694">MSHDIEVEQDNRREHARLSLRRDPEQPLVLACDGIPARLVKPHWLRDKVLGIGSLKDVSVGGCGLISAAPLAMDSVLQLEVGELSMPCKVVRKSPVQGALHFYGLRWQAMEQDQLLALYSAISRLKSKRDGR</sequence>
<dbReference type="eggNOG" id="ENOG502ZT7V">
    <property type="taxonomic scope" value="Bacteria"/>
</dbReference>
<dbReference type="KEGG" id="fbl:Fbal_2294"/>
<protein>
    <submittedName>
        <fullName evidence="2">Type IV pilus assembly PilZ</fullName>
    </submittedName>
</protein>
<dbReference type="Pfam" id="PF07238">
    <property type="entry name" value="PilZ"/>
    <property type="match status" value="1"/>
</dbReference>
<dbReference type="SUPFAM" id="SSF141371">
    <property type="entry name" value="PilZ domain-like"/>
    <property type="match status" value="1"/>
</dbReference>
<dbReference type="AlphaFoldDB" id="E1SLD3"/>
<dbReference type="HOGENOM" id="CLU_153915_0_0_6"/>
<dbReference type="GeneID" id="67182506"/>
<keyword evidence="3" id="KW-1185">Reference proteome</keyword>
<feature type="domain" description="PilZ" evidence="1">
    <location>
        <begin position="53"/>
        <end position="116"/>
    </location>
</feature>
<gene>
    <name evidence="2" type="ordered locus">Fbal_2294</name>
</gene>
<organism evidence="2 3">
    <name type="scientific">Ferrimonas balearica (strain DSM 9799 / CCM 4581 / KCTC 23876 / PAT)</name>
    <dbReference type="NCBI Taxonomy" id="550540"/>
    <lineage>
        <taxon>Bacteria</taxon>
        <taxon>Pseudomonadati</taxon>
        <taxon>Pseudomonadota</taxon>
        <taxon>Gammaproteobacteria</taxon>
        <taxon>Alteromonadales</taxon>
        <taxon>Ferrimonadaceae</taxon>
        <taxon>Ferrimonas</taxon>
    </lineage>
</organism>
<proteinExistence type="predicted"/>
<dbReference type="RefSeq" id="WP_013345803.1">
    <property type="nucleotide sequence ID" value="NC_014541.1"/>
</dbReference>
<reference evidence="2 3" key="1">
    <citation type="journal article" date="2010" name="Stand. Genomic Sci.">
        <title>Complete genome sequence of Ferrimonas balearica type strain (PAT).</title>
        <authorList>
            <person name="Nolan M."/>
            <person name="Sikorski J."/>
            <person name="Davenport K."/>
            <person name="Lucas S."/>
            <person name="Glavina Del Rio T."/>
            <person name="Tice H."/>
            <person name="Cheng J."/>
            <person name="Goodwin L."/>
            <person name="Pitluck S."/>
            <person name="Liolios K."/>
            <person name="Ivanova N."/>
            <person name="Mavromatis K."/>
            <person name="Ovchinnikova G."/>
            <person name="Pati A."/>
            <person name="Chen A."/>
            <person name="Palaniappan K."/>
            <person name="Land M."/>
            <person name="Hauser L."/>
            <person name="Chang Y."/>
            <person name="Jeffries C."/>
            <person name="Tapia R."/>
            <person name="Brettin T."/>
            <person name="Detter J."/>
            <person name="Han C."/>
            <person name="Yasawong M."/>
            <person name="Rohde M."/>
            <person name="Tindall B."/>
            <person name="Goker M."/>
            <person name="Woyke T."/>
            <person name="Bristow J."/>
            <person name="Eisen J."/>
            <person name="Markowitz V."/>
            <person name="Hugenholtz P."/>
            <person name="Kyrpides N."/>
            <person name="Klenk H."/>
            <person name="Lapidus A."/>
        </authorList>
    </citation>
    <scope>NUCLEOTIDE SEQUENCE [LARGE SCALE GENOMIC DNA]</scope>
    <source>
        <strain evidence="3">DSM 9799 / CCM 4581 / KCTC 23876 / PAT</strain>
    </source>
</reference>
<evidence type="ECO:0000313" key="2">
    <source>
        <dbReference type="EMBL" id="ADN76497.1"/>
    </source>
</evidence>
<dbReference type="GO" id="GO:0035438">
    <property type="term" value="F:cyclic-di-GMP binding"/>
    <property type="evidence" value="ECO:0007669"/>
    <property type="project" value="InterPro"/>
</dbReference>
<evidence type="ECO:0000259" key="1">
    <source>
        <dbReference type="Pfam" id="PF07238"/>
    </source>
</evidence>
<accession>E1SLD3</accession>
<dbReference type="EMBL" id="CP002209">
    <property type="protein sequence ID" value="ADN76497.1"/>
    <property type="molecule type" value="Genomic_DNA"/>
</dbReference>
<name>E1SLD3_FERBD</name>
<dbReference type="STRING" id="550540.Fbal_2294"/>
<dbReference type="InterPro" id="IPR009875">
    <property type="entry name" value="PilZ_domain"/>
</dbReference>
<evidence type="ECO:0000313" key="3">
    <source>
        <dbReference type="Proteomes" id="UP000006683"/>
    </source>
</evidence>
<dbReference type="Proteomes" id="UP000006683">
    <property type="component" value="Chromosome"/>
</dbReference>
<dbReference type="OrthoDB" id="6266601at2"/>